<name>A0AA96RNB9_9BACL</name>
<dbReference type="Gene3D" id="1.10.150.240">
    <property type="entry name" value="Putative phosphatase, domain 2"/>
    <property type="match status" value="1"/>
</dbReference>
<dbReference type="GO" id="GO:0016787">
    <property type="term" value="F:hydrolase activity"/>
    <property type="evidence" value="ECO:0007669"/>
    <property type="project" value="UniProtKB-KW"/>
</dbReference>
<dbReference type="SUPFAM" id="SSF56784">
    <property type="entry name" value="HAD-like"/>
    <property type="match status" value="1"/>
</dbReference>
<dbReference type="KEGG" id="proo:MJB10_03835"/>
<dbReference type="Pfam" id="PF13419">
    <property type="entry name" value="HAD_2"/>
    <property type="match status" value="1"/>
</dbReference>
<evidence type="ECO:0000313" key="1">
    <source>
        <dbReference type="EMBL" id="WNR45277.1"/>
    </source>
</evidence>
<evidence type="ECO:0000313" key="2">
    <source>
        <dbReference type="Proteomes" id="UP001304650"/>
    </source>
</evidence>
<dbReference type="Proteomes" id="UP001304650">
    <property type="component" value="Chromosome"/>
</dbReference>
<dbReference type="InterPro" id="IPR023214">
    <property type="entry name" value="HAD_sf"/>
</dbReference>
<dbReference type="EMBL" id="CP130319">
    <property type="protein sequence ID" value="WNR45277.1"/>
    <property type="molecule type" value="Genomic_DNA"/>
</dbReference>
<dbReference type="InterPro" id="IPR041492">
    <property type="entry name" value="HAD_2"/>
</dbReference>
<reference evidence="1" key="1">
    <citation type="submission" date="2022-02" db="EMBL/GenBank/DDBJ databases">
        <title>Paenibacillus sp. MBLB1832 Whole Genome Shotgun Sequencing.</title>
        <authorList>
            <person name="Hwang C.Y."/>
            <person name="Cho E.-S."/>
            <person name="Seo M.-J."/>
        </authorList>
    </citation>
    <scope>NUCLEOTIDE SEQUENCE</scope>
    <source>
        <strain evidence="1">MBLB1832</strain>
    </source>
</reference>
<dbReference type="Gene3D" id="3.40.50.1000">
    <property type="entry name" value="HAD superfamily/HAD-like"/>
    <property type="match status" value="1"/>
</dbReference>
<gene>
    <name evidence="1" type="ORF">MJB10_03835</name>
</gene>
<accession>A0AA96RNB9</accession>
<dbReference type="AlphaFoldDB" id="A0AA96RNB9"/>
<protein>
    <submittedName>
        <fullName evidence="1">HAD hydrolase-like protein</fullName>
    </submittedName>
</protein>
<dbReference type="InterPro" id="IPR023198">
    <property type="entry name" value="PGP-like_dom2"/>
</dbReference>
<dbReference type="InterPro" id="IPR036412">
    <property type="entry name" value="HAD-like_sf"/>
</dbReference>
<sequence length="296" mass="33856">MDGTLINSEGLGTEAYNYGIQKVLNREMNENEKLFLLGIPFKALDIVFPFLSSSEKEKIIEETLVYYKKYNHLIKEYPGIREMIKSLHAWAVSDFGKPGMALFAAEHKHAVYAPYVEEAWLVSDEAVDEMCLQLRLPEVANQQGGAPARIQLVYRFDKDEQALEIQLTWFDKPASRLPEALWFSFIPKVDNPNRWRLDKLGERISPLDVVKDGSRNLHAVNAGIFYNGADGKLCIETLDAALVAPGEPRLLQFDNSFGLQSEGMHFQLYNNVWGTNFPMWYEEDACFRFVIKFAES</sequence>
<dbReference type="RefSeq" id="WP_314801889.1">
    <property type="nucleotide sequence ID" value="NZ_CP130319.1"/>
</dbReference>
<organism evidence="1 2">
    <name type="scientific">Paenibacillus roseopurpureus</name>
    <dbReference type="NCBI Taxonomy" id="2918901"/>
    <lineage>
        <taxon>Bacteria</taxon>
        <taxon>Bacillati</taxon>
        <taxon>Bacillota</taxon>
        <taxon>Bacilli</taxon>
        <taxon>Bacillales</taxon>
        <taxon>Paenibacillaceae</taxon>
        <taxon>Paenibacillus</taxon>
    </lineage>
</organism>
<keyword evidence="2" id="KW-1185">Reference proteome</keyword>
<proteinExistence type="predicted"/>